<evidence type="ECO:0000313" key="3">
    <source>
        <dbReference type="Proteomes" id="UP000265618"/>
    </source>
</evidence>
<feature type="transmembrane region" description="Helical" evidence="1">
    <location>
        <begin position="12"/>
        <end position="37"/>
    </location>
</feature>
<dbReference type="EMBL" id="BDIP01001869">
    <property type="protein sequence ID" value="GIQ85295.1"/>
    <property type="molecule type" value="Genomic_DNA"/>
</dbReference>
<sequence>MLRNVLWKNVTVLYHSPCLPLSLVVSPALAMALIMLICNIVPYMTVTVTEPFDIGSIPQCVTDTDTEGGECLTMLYTYTDHTLTREGERERDGESVAVSIVSDIILSNGWEEGTVRHMEDPDAMSKYVSIGLFLGTPPTDSANSSAHIPLEQTDANLDRYGLGGGYLKAHSDDWLPSYFTLHLEVTSDHQIQYEVTYNSTQCYISSDPLVDAVGRPTVQTGRGLQIQHSIETSIARVFSQVDIDMDFQPYPEVTAGVAPQLRIDSMSVMGGLTFQLILATAIASLERNRLVSMRGL</sequence>
<gene>
    <name evidence="2" type="ORF">KIPB_006936</name>
</gene>
<dbReference type="AlphaFoldDB" id="A0A9K3CZA8"/>
<keyword evidence="1" id="KW-0472">Membrane</keyword>
<keyword evidence="1" id="KW-0812">Transmembrane</keyword>
<reference evidence="2 3" key="1">
    <citation type="journal article" date="2018" name="PLoS ONE">
        <title>The draft genome of Kipferlia bialata reveals reductive genome evolution in fornicate parasites.</title>
        <authorList>
            <person name="Tanifuji G."/>
            <person name="Takabayashi S."/>
            <person name="Kume K."/>
            <person name="Takagi M."/>
            <person name="Nakayama T."/>
            <person name="Kamikawa R."/>
            <person name="Inagaki Y."/>
            <person name="Hashimoto T."/>
        </authorList>
    </citation>
    <scope>NUCLEOTIDE SEQUENCE [LARGE SCALE GENOMIC DNA]</scope>
    <source>
        <strain evidence="2">NY0173</strain>
    </source>
</reference>
<evidence type="ECO:0000256" key="1">
    <source>
        <dbReference type="SAM" id="Phobius"/>
    </source>
</evidence>
<proteinExistence type="predicted"/>
<keyword evidence="3" id="KW-1185">Reference proteome</keyword>
<keyword evidence="1" id="KW-1133">Transmembrane helix</keyword>
<name>A0A9K3CZA8_9EUKA</name>
<evidence type="ECO:0000313" key="2">
    <source>
        <dbReference type="EMBL" id="GIQ85295.1"/>
    </source>
</evidence>
<accession>A0A9K3CZA8</accession>
<protein>
    <submittedName>
        <fullName evidence="2">Uncharacterized protein</fullName>
    </submittedName>
</protein>
<organism evidence="2 3">
    <name type="scientific">Kipferlia bialata</name>
    <dbReference type="NCBI Taxonomy" id="797122"/>
    <lineage>
        <taxon>Eukaryota</taxon>
        <taxon>Metamonada</taxon>
        <taxon>Carpediemonas-like organisms</taxon>
        <taxon>Kipferlia</taxon>
    </lineage>
</organism>
<feature type="non-terminal residue" evidence="2">
    <location>
        <position position="1"/>
    </location>
</feature>
<dbReference type="Proteomes" id="UP000265618">
    <property type="component" value="Unassembled WGS sequence"/>
</dbReference>
<comment type="caution">
    <text evidence="2">The sequence shown here is derived from an EMBL/GenBank/DDBJ whole genome shotgun (WGS) entry which is preliminary data.</text>
</comment>